<dbReference type="InterPro" id="IPR013809">
    <property type="entry name" value="ENTH"/>
</dbReference>
<evidence type="ECO:0000259" key="1">
    <source>
        <dbReference type="PROSITE" id="PS50942"/>
    </source>
</evidence>
<dbReference type="GO" id="GO:0005545">
    <property type="term" value="F:1-phosphatidylinositol binding"/>
    <property type="evidence" value="ECO:0007669"/>
    <property type="project" value="InterPro"/>
</dbReference>
<dbReference type="GO" id="GO:0006900">
    <property type="term" value="P:vesicle budding from membrane"/>
    <property type="evidence" value="ECO:0007669"/>
    <property type="project" value="TreeGrafter"/>
</dbReference>
<dbReference type="Gene3D" id="1.25.40.90">
    <property type="match status" value="1"/>
</dbReference>
<dbReference type="PANTHER" id="PTHR22951:SF5">
    <property type="entry name" value="PHOSPHATIDYLINOSITOL-BINDING CLATHRIN ASSEMBLY PROTEIN LAP"/>
    <property type="match status" value="1"/>
</dbReference>
<dbReference type="Gene3D" id="1.20.58.150">
    <property type="entry name" value="ANTH domain"/>
    <property type="match status" value="1"/>
</dbReference>
<dbReference type="InterPro" id="IPR008942">
    <property type="entry name" value="ENTH_VHS"/>
</dbReference>
<dbReference type="SUPFAM" id="SSF89009">
    <property type="entry name" value="GAT-like domain"/>
    <property type="match status" value="1"/>
</dbReference>
<reference evidence="5" key="2">
    <citation type="journal article" date="2018" name="Nat. Microbiol.">
        <title>Leveraging single-cell genomics to expand the fungal tree of life.</title>
        <authorList>
            <person name="Ahrendt S.R."/>
            <person name="Quandt C.A."/>
            <person name="Ciobanu D."/>
            <person name="Clum A."/>
            <person name="Salamov A."/>
            <person name="Andreopoulos B."/>
            <person name="Cheng J.F."/>
            <person name="Woyke T."/>
            <person name="Pelin A."/>
            <person name="Henrissat B."/>
            <person name="Reynolds N.K."/>
            <person name="Benny G.L."/>
            <person name="Smith M.E."/>
            <person name="James T.Y."/>
            <person name="Grigoriev I.V."/>
        </authorList>
    </citation>
    <scope>NUCLEOTIDE SEQUENCE [LARGE SCALE GENOMIC DNA]</scope>
    <source>
        <strain evidence="5">CSF55</strain>
    </source>
</reference>
<dbReference type="Pfam" id="PF07651">
    <property type="entry name" value="ANTH"/>
    <property type="match status" value="1"/>
</dbReference>
<dbReference type="EMBL" id="ML005347">
    <property type="protein sequence ID" value="RKP18868.1"/>
    <property type="molecule type" value="Genomic_DNA"/>
</dbReference>
<dbReference type="Proteomes" id="UP000281549">
    <property type="component" value="Unassembled WGS sequence"/>
</dbReference>
<gene>
    <name evidence="2" type="ORF">O9G_000663</name>
    <name evidence="3" type="ORF">ROZALSC1DRAFT_29480</name>
</gene>
<dbReference type="GO" id="GO:0000149">
    <property type="term" value="F:SNARE binding"/>
    <property type="evidence" value="ECO:0007669"/>
    <property type="project" value="TreeGrafter"/>
</dbReference>
<dbReference type="EMBL" id="KE560848">
    <property type="protein sequence ID" value="EPZ35267.1"/>
    <property type="molecule type" value="Genomic_DNA"/>
</dbReference>
<dbReference type="OrthoDB" id="44015at2759"/>
<dbReference type="CDD" id="cd16988">
    <property type="entry name" value="ANTH_N_YAP180"/>
    <property type="match status" value="1"/>
</dbReference>
<dbReference type="GO" id="GO:0030136">
    <property type="term" value="C:clathrin-coated vesicle"/>
    <property type="evidence" value="ECO:0007669"/>
    <property type="project" value="InterPro"/>
</dbReference>
<dbReference type="HOGENOM" id="CLU_078341_0_0_1"/>
<name>A0A075AYB2_ROZAC</name>
<dbReference type="STRING" id="988480.A0A075AYB2"/>
<sequence>MSNFFDSVKDKATAATAFKNDLEVAVIKACNRKITPPKAKHVRLAILVATNSRSVAMADLFRLISDRLKENNWVIVFKALILVHHLSRESAGDRVLGYLATQPTVLNLQSFKDKTSSPAGVEQAKNIRVYAAYLEEKVFSFRDLKIDYCRDNGDLTSTLRSMSIPAGLFKHVEILNRLVKALINCKYYLDELDNAVTLESFKFLVKDSLKLYHALNEGVIKILDKYFEMTKEDAKKALELYKQFNEVTDKIIDFFKVAKRVESGLSTQIPDIKSPPASLIDSLTEYLQNFESNQKELTRKQSSPPRQALIDFHGIF</sequence>
<dbReference type="PANTHER" id="PTHR22951">
    <property type="entry name" value="CLATHRIN ASSEMBLY PROTEIN"/>
    <property type="match status" value="1"/>
</dbReference>
<feature type="domain" description="ENTH" evidence="1">
    <location>
        <begin position="14"/>
        <end position="148"/>
    </location>
</feature>
<protein>
    <submittedName>
        <fullName evidence="3">ANTH-domain-containing protein</fullName>
    </submittedName>
    <submittedName>
        <fullName evidence="2">Epsin-like domain-containing protein</fullName>
    </submittedName>
</protein>
<evidence type="ECO:0000313" key="5">
    <source>
        <dbReference type="Proteomes" id="UP000281549"/>
    </source>
</evidence>
<dbReference type="GO" id="GO:0032050">
    <property type="term" value="F:clathrin heavy chain binding"/>
    <property type="evidence" value="ECO:0007669"/>
    <property type="project" value="TreeGrafter"/>
</dbReference>
<proteinExistence type="predicted"/>
<dbReference type="InterPro" id="IPR014712">
    <property type="entry name" value="ANTH_dom_sf"/>
</dbReference>
<keyword evidence="4" id="KW-1185">Reference proteome</keyword>
<evidence type="ECO:0000313" key="2">
    <source>
        <dbReference type="EMBL" id="EPZ35267.1"/>
    </source>
</evidence>
<dbReference type="AlphaFoldDB" id="A0A075AYB2"/>
<evidence type="ECO:0000313" key="4">
    <source>
        <dbReference type="Proteomes" id="UP000030755"/>
    </source>
</evidence>
<dbReference type="SMART" id="SM00273">
    <property type="entry name" value="ENTH"/>
    <property type="match status" value="1"/>
</dbReference>
<dbReference type="GO" id="GO:0072583">
    <property type="term" value="P:clathrin-dependent endocytosis"/>
    <property type="evidence" value="ECO:0007669"/>
    <property type="project" value="InterPro"/>
</dbReference>
<reference evidence="2 4" key="1">
    <citation type="journal article" date="2013" name="Curr. Biol.">
        <title>Shared signatures of parasitism and phylogenomics unite Cryptomycota and microsporidia.</title>
        <authorList>
            <person name="James T.Y."/>
            <person name="Pelin A."/>
            <person name="Bonen L."/>
            <person name="Ahrendt S."/>
            <person name="Sain D."/>
            <person name="Corradi N."/>
            <person name="Stajich J.E."/>
        </authorList>
    </citation>
    <scope>NUCLEOTIDE SEQUENCE [LARGE SCALE GENOMIC DNA]</scope>
    <source>
        <strain evidence="2">CSF55</strain>
        <strain evidence="2">CSF55</strain>
    </source>
</reference>
<dbReference type="Proteomes" id="UP000030755">
    <property type="component" value="Unassembled WGS sequence"/>
</dbReference>
<dbReference type="OMA" id="CQPSEME"/>
<dbReference type="InterPro" id="IPR045192">
    <property type="entry name" value="AP180-like"/>
</dbReference>
<organism evidence="2 4">
    <name type="scientific">Rozella allomycis (strain CSF55)</name>
    <dbReference type="NCBI Taxonomy" id="988480"/>
    <lineage>
        <taxon>Eukaryota</taxon>
        <taxon>Fungi</taxon>
        <taxon>Fungi incertae sedis</taxon>
        <taxon>Cryptomycota</taxon>
        <taxon>Cryptomycota incertae sedis</taxon>
        <taxon>Rozella</taxon>
    </lineage>
</organism>
<dbReference type="GO" id="GO:0005905">
    <property type="term" value="C:clathrin-coated pit"/>
    <property type="evidence" value="ECO:0007669"/>
    <property type="project" value="TreeGrafter"/>
</dbReference>
<accession>A0A075AYB2</accession>
<dbReference type="InterPro" id="IPR011417">
    <property type="entry name" value="ANTH_dom"/>
</dbReference>
<dbReference type="PROSITE" id="PS50942">
    <property type="entry name" value="ENTH"/>
    <property type="match status" value="1"/>
</dbReference>
<evidence type="ECO:0000313" key="3">
    <source>
        <dbReference type="EMBL" id="RKP18868.1"/>
    </source>
</evidence>
<reference evidence="3" key="3">
    <citation type="submission" date="2018-08" db="EMBL/GenBank/DDBJ databases">
        <title>Leveraging single-cell genomics to expand the Fungal Tree of Life.</title>
        <authorList>
            <consortium name="DOE Joint Genome Institute"/>
            <person name="Ahrendt S.R."/>
            <person name="Quandt C.A."/>
            <person name="Ciobanu D."/>
            <person name="Clum A."/>
            <person name="Salamov A."/>
            <person name="Andreopoulos B."/>
            <person name="Cheng J.-F."/>
            <person name="Woyke T."/>
            <person name="Pelin A."/>
            <person name="Henrissat B."/>
            <person name="Reynolds N."/>
            <person name="Benny G.L."/>
            <person name="Smith M.E."/>
            <person name="James T.Y."/>
            <person name="Grigoriev I.V."/>
        </authorList>
    </citation>
    <scope>NUCLEOTIDE SEQUENCE</scope>
    <source>
        <strain evidence="3">CSF55</strain>
    </source>
</reference>
<dbReference type="SUPFAM" id="SSF48464">
    <property type="entry name" value="ENTH/VHS domain"/>
    <property type="match status" value="1"/>
</dbReference>
<dbReference type="GO" id="GO:0048268">
    <property type="term" value="P:clathrin coat assembly"/>
    <property type="evidence" value="ECO:0007669"/>
    <property type="project" value="InterPro"/>
</dbReference>
<dbReference type="GO" id="GO:0005546">
    <property type="term" value="F:phosphatidylinositol-4,5-bisphosphate binding"/>
    <property type="evidence" value="ECO:0007669"/>
    <property type="project" value="TreeGrafter"/>
</dbReference>